<dbReference type="AlphaFoldDB" id="A0A2V4TYW2"/>
<protein>
    <submittedName>
        <fullName evidence="2">Uncharacterized protein</fullName>
    </submittedName>
</protein>
<sequence>MNILARYLGTGSLQADRIDVFAQREEDGSDVIVAVATGQPGVLRDDDWDGFGQTTTGSGTTLFRDLGPGRKQSFYRRAVRTNETLARRVGSVKPGFSSRSRVIVDRRSMIESWAHGNCRARRTLPPRMNRSNDTRAAAKRHFG</sequence>
<dbReference type="InterPro" id="IPR046373">
    <property type="entry name" value="Acyl-CoA_Oxase/DH_mid-dom_sf"/>
</dbReference>
<reference evidence="2 3" key="1">
    <citation type="submission" date="2018-06" db="EMBL/GenBank/DDBJ databases">
        <title>Genomic Encyclopedia of Type Strains, Phase IV (KMG-V): Genome sequencing to study the core and pangenomes of soil and plant-associated prokaryotes.</title>
        <authorList>
            <person name="Whitman W."/>
        </authorList>
    </citation>
    <scope>NUCLEOTIDE SEQUENCE [LARGE SCALE GENOMIC DNA]</scope>
    <source>
        <strain evidence="2 3">SRCL-318</strain>
    </source>
</reference>
<evidence type="ECO:0000256" key="1">
    <source>
        <dbReference type="SAM" id="MobiDB-lite"/>
    </source>
</evidence>
<organism evidence="2 3">
    <name type="scientific">Paraburkholderia silvatlantica</name>
    <dbReference type="NCBI Taxonomy" id="321895"/>
    <lineage>
        <taxon>Bacteria</taxon>
        <taxon>Pseudomonadati</taxon>
        <taxon>Pseudomonadota</taxon>
        <taxon>Betaproteobacteria</taxon>
        <taxon>Burkholderiales</taxon>
        <taxon>Burkholderiaceae</taxon>
        <taxon>Paraburkholderia</taxon>
    </lineage>
</organism>
<dbReference type="InterPro" id="IPR009100">
    <property type="entry name" value="AcylCoA_DH/oxidase_NM_dom_sf"/>
</dbReference>
<name>A0A2V4TYW2_9BURK</name>
<gene>
    <name evidence="2" type="ORF">C7410_116143</name>
</gene>
<accession>A0A2V4TYW2</accession>
<dbReference type="SUPFAM" id="SSF56645">
    <property type="entry name" value="Acyl-CoA dehydrogenase NM domain-like"/>
    <property type="match status" value="1"/>
</dbReference>
<evidence type="ECO:0000313" key="3">
    <source>
        <dbReference type="Proteomes" id="UP000247772"/>
    </source>
</evidence>
<comment type="caution">
    <text evidence="2">The sequence shown here is derived from an EMBL/GenBank/DDBJ whole genome shotgun (WGS) entry which is preliminary data.</text>
</comment>
<proteinExistence type="predicted"/>
<dbReference type="EMBL" id="QJSQ01000016">
    <property type="protein sequence ID" value="PYE20605.1"/>
    <property type="molecule type" value="Genomic_DNA"/>
</dbReference>
<evidence type="ECO:0000313" key="2">
    <source>
        <dbReference type="EMBL" id="PYE20605.1"/>
    </source>
</evidence>
<feature type="region of interest" description="Disordered" evidence="1">
    <location>
        <begin position="122"/>
        <end position="143"/>
    </location>
</feature>
<dbReference type="Proteomes" id="UP000247772">
    <property type="component" value="Unassembled WGS sequence"/>
</dbReference>
<dbReference type="GO" id="GO:0016627">
    <property type="term" value="F:oxidoreductase activity, acting on the CH-CH group of donors"/>
    <property type="evidence" value="ECO:0007669"/>
    <property type="project" value="InterPro"/>
</dbReference>
<dbReference type="Gene3D" id="2.40.110.10">
    <property type="entry name" value="Butyryl-CoA Dehydrogenase, subunit A, domain 2"/>
    <property type="match status" value="1"/>
</dbReference>